<evidence type="ECO:0000313" key="1">
    <source>
        <dbReference type="EMBL" id="GBO06759.1"/>
    </source>
</evidence>
<comment type="caution">
    <text evidence="1">The sequence shown here is derived from an EMBL/GenBank/DDBJ whole genome shotgun (WGS) entry which is preliminary data.</text>
</comment>
<dbReference type="EMBL" id="BGPR01032996">
    <property type="protein sequence ID" value="GBO06759.1"/>
    <property type="molecule type" value="Genomic_DNA"/>
</dbReference>
<dbReference type="Proteomes" id="UP000499080">
    <property type="component" value="Unassembled WGS sequence"/>
</dbReference>
<proteinExistence type="predicted"/>
<organism evidence="1 2">
    <name type="scientific">Araneus ventricosus</name>
    <name type="common">Orbweaver spider</name>
    <name type="synonym">Epeira ventricosa</name>
    <dbReference type="NCBI Taxonomy" id="182803"/>
    <lineage>
        <taxon>Eukaryota</taxon>
        <taxon>Metazoa</taxon>
        <taxon>Ecdysozoa</taxon>
        <taxon>Arthropoda</taxon>
        <taxon>Chelicerata</taxon>
        <taxon>Arachnida</taxon>
        <taxon>Araneae</taxon>
        <taxon>Araneomorphae</taxon>
        <taxon>Entelegynae</taxon>
        <taxon>Araneoidea</taxon>
        <taxon>Araneidae</taxon>
        <taxon>Araneus</taxon>
    </lineage>
</organism>
<keyword evidence="2" id="KW-1185">Reference proteome</keyword>
<gene>
    <name evidence="1" type="ORF">AVEN_202700_1</name>
</gene>
<name>A0A4Y2U197_ARAVE</name>
<protein>
    <submittedName>
        <fullName evidence="1">Uncharacterized protein</fullName>
    </submittedName>
</protein>
<evidence type="ECO:0000313" key="2">
    <source>
        <dbReference type="Proteomes" id="UP000499080"/>
    </source>
</evidence>
<dbReference type="AlphaFoldDB" id="A0A4Y2U197"/>
<accession>A0A4Y2U197</accession>
<sequence length="100" mass="11182">MRYVLDKSVTMQTVGEIISGFKCIVSSWLVNTQLRFCSDFFPISGEMRSKSSANWVSGIAARREVRVQCPTAMNALQVAVLRVCRYGLSDSNRKCAQGLR</sequence>
<reference evidence="1 2" key="1">
    <citation type="journal article" date="2019" name="Sci. Rep.">
        <title>Orb-weaving spider Araneus ventricosus genome elucidates the spidroin gene catalogue.</title>
        <authorList>
            <person name="Kono N."/>
            <person name="Nakamura H."/>
            <person name="Ohtoshi R."/>
            <person name="Moran D.A.P."/>
            <person name="Shinohara A."/>
            <person name="Yoshida Y."/>
            <person name="Fujiwara M."/>
            <person name="Mori M."/>
            <person name="Tomita M."/>
            <person name="Arakawa K."/>
        </authorList>
    </citation>
    <scope>NUCLEOTIDE SEQUENCE [LARGE SCALE GENOMIC DNA]</scope>
</reference>